<evidence type="ECO:0000313" key="3">
    <source>
        <dbReference type="Proteomes" id="UP000076858"/>
    </source>
</evidence>
<gene>
    <name evidence="2" type="ORF">APZ42_020884</name>
</gene>
<dbReference type="GO" id="GO:0003677">
    <property type="term" value="F:DNA binding"/>
    <property type="evidence" value="ECO:0007669"/>
    <property type="project" value="UniProtKB-KW"/>
</dbReference>
<organism evidence="2 3">
    <name type="scientific">Daphnia magna</name>
    <dbReference type="NCBI Taxonomy" id="35525"/>
    <lineage>
        <taxon>Eukaryota</taxon>
        <taxon>Metazoa</taxon>
        <taxon>Ecdysozoa</taxon>
        <taxon>Arthropoda</taxon>
        <taxon>Crustacea</taxon>
        <taxon>Branchiopoda</taxon>
        <taxon>Diplostraca</taxon>
        <taxon>Cladocera</taxon>
        <taxon>Anomopoda</taxon>
        <taxon>Daphniidae</taxon>
        <taxon>Daphnia</taxon>
    </lineage>
</organism>
<dbReference type="CDD" id="cd09275">
    <property type="entry name" value="RNase_HI_RT_DIRS1"/>
    <property type="match status" value="1"/>
</dbReference>
<dbReference type="PANTHER" id="PTHR35617:SF3">
    <property type="entry name" value="CORE-BINDING (CB) DOMAIN-CONTAINING PROTEIN"/>
    <property type="match status" value="1"/>
</dbReference>
<reference evidence="2 3" key="1">
    <citation type="submission" date="2016-03" db="EMBL/GenBank/DDBJ databases">
        <title>EvidentialGene: Evidence-directed Construction of Genes on Genomes.</title>
        <authorList>
            <person name="Gilbert D.G."/>
            <person name="Choi J.-H."/>
            <person name="Mockaitis K."/>
            <person name="Colbourne J."/>
            <person name="Pfrender M."/>
        </authorList>
    </citation>
    <scope>NUCLEOTIDE SEQUENCE [LARGE SCALE GENOMIC DNA]</scope>
    <source>
        <strain evidence="2 3">Xinb3</strain>
        <tissue evidence="2">Complete organism</tissue>
    </source>
</reference>
<sequence length="585" mass="65058">MGPSPRLPSLLKKNKQKPFTPILYIEQSRLYGGSLRVKIPLSCMARIDLAWWMDRSVYLPGRNMFEAEPVLTICTDASLTGWGAVCGEISTGMTWTSDDCSRHINELELQAAFNALHSFAGLKHDCSVRLRLDNSTAVSYTVPVQLWNRLAMGPAILYIRSMTQLIIRGGKVILRPSKGGGHAVLCIERARHQNSPLVRGQEYFFASRTFTRSIKCHCRQGVPQEDRLERLATASEGLQGPDGNMANERRPILEPLERAAQNICQLECSAGSVGDECIFIELEINDGRGGAEPVVRGGQLPTRRMDVVRRRFEREGFSCDVVDLFMAATRDNMNSAYASAWRVWSDWCVGRSADPLSNDVTVLASFLADQAKSKAYSTIGVYRSAISQTLPHLNGFPICEHPMILLLMKGIRNQNPPKPKYQSTWDVDMVLNYIRRQENASLSVVALASKLATFLSLATLYRASELAAIDKKSILSRLLRPHGLVVTPGAHVSAIDRNSTRDVRQSCQQIFPPVAAGYYCVCVSASTVNTIYLNRYLSLSIIPPCYNILDLIDVRLGGGDYTLPVKPHRSALKMANQFTNRLITF</sequence>
<evidence type="ECO:0000313" key="2">
    <source>
        <dbReference type="EMBL" id="KZS13890.1"/>
    </source>
</evidence>
<accession>A0A164X5G8</accession>
<dbReference type="InterPro" id="IPR010998">
    <property type="entry name" value="Integrase_recombinase_N"/>
</dbReference>
<keyword evidence="1" id="KW-0238">DNA-binding</keyword>
<dbReference type="Proteomes" id="UP000076858">
    <property type="component" value="Unassembled WGS sequence"/>
</dbReference>
<dbReference type="SUPFAM" id="SSF47823">
    <property type="entry name" value="lambda integrase-like, N-terminal domain"/>
    <property type="match status" value="1"/>
</dbReference>
<dbReference type="AlphaFoldDB" id="A0A164X5G8"/>
<evidence type="ECO:0008006" key="4">
    <source>
        <dbReference type="Google" id="ProtNLM"/>
    </source>
</evidence>
<proteinExistence type="predicted"/>
<keyword evidence="3" id="KW-1185">Reference proteome</keyword>
<evidence type="ECO:0000256" key="1">
    <source>
        <dbReference type="ARBA" id="ARBA00023125"/>
    </source>
</evidence>
<name>A0A164X5G8_9CRUS</name>
<dbReference type="OrthoDB" id="6361724at2759"/>
<comment type="caution">
    <text evidence="2">The sequence shown here is derived from an EMBL/GenBank/DDBJ whole genome shotgun (WGS) entry which is preliminary data.</text>
</comment>
<dbReference type="EMBL" id="LRGB01001009">
    <property type="protein sequence ID" value="KZS13890.1"/>
    <property type="molecule type" value="Genomic_DNA"/>
</dbReference>
<dbReference type="Gene3D" id="1.10.150.130">
    <property type="match status" value="1"/>
</dbReference>
<dbReference type="PANTHER" id="PTHR35617">
    <property type="entry name" value="PHAGE_INTEGRASE DOMAIN-CONTAINING PROTEIN"/>
    <property type="match status" value="1"/>
</dbReference>
<protein>
    <recommendedName>
        <fullName evidence="4">Core-binding (CB) domain-containing protein</fullName>
    </recommendedName>
</protein>